<feature type="region of interest" description="Disordered" evidence="1">
    <location>
        <begin position="54"/>
        <end position="74"/>
    </location>
</feature>
<gene>
    <name evidence="2" type="ORF">NDU88_005431</name>
</gene>
<accession>A0AAV7NMH2</accession>
<comment type="caution">
    <text evidence="2">The sequence shown here is derived from an EMBL/GenBank/DDBJ whole genome shotgun (WGS) entry which is preliminary data.</text>
</comment>
<name>A0AAV7NMH2_PLEWA</name>
<dbReference type="AlphaFoldDB" id="A0AAV7NMH2"/>
<proteinExistence type="predicted"/>
<sequence>MGHGGVLPESGSCGLCNPRPTSGLPRVRHNTKQLSRVAQAELPREHLICDSEAVQGAQQGQWRADPPACTPAAPQTHLQTAAAMSSGGPAPQLVACSAMASRDALASPFMRSTSVSTAQKGRQ</sequence>
<protein>
    <submittedName>
        <fullName evidence="2">Uncharacterized protein</fullName>
    </submittedName>
</protein>
<organism evidence="2 3">
    <name type="scientific">Pleurodeles waltl</name>
    <name type="common">Iberian ribbed newt</name>
    <dbReference type="NCBI Taxonomy" id="8319"/>
    <lineage>
        <taxon>Eukaryota</taxon>
        <taxon>Metazoa</taxon>
        <taxon>Chordata</taxon>
        <taxon>Craniata</taxon>
        <taxon>Vertebrata</taxon>
        <taxon>Euteleostomi</taxon>
        <taxon>Amphibia</taxon>
        <taxon>Batrachia</taxon>
        <taxon>Caudata</taxon>
        <taxon>Salamandroidea</taxon>
        <taxon>Salamandridae</taxon>
        <taxon>Pleurodelinae</taxon>
        <taxon>Pleurodeles</taxon>
    </lineage>
</organism>
<evidence type="ECO:0000256" key="1">
    <source>
        <dbReference type="SAM" id="MobiDB-lite"/>
    </source>
</evidence>
<evidence type="ECO:0000313" key="2">
    <source>
        <dbReference type="EMBL" id="KAJ1117231.1"/>
    </source>
</evidence>
<keyword evidence="3" id="KW-1185">Reference proteome</keyword>
<reference evidence="2" key="1">
    <citation type="journal article" date="2022" name="bioRxiv">
        <title>Sequencing and chromosome-scale assembly of the giantPleurodeles waltlgenome.</title>
        <authorList>
            <person name="Brown T."/>
            <person name="Elewa A."/>
            <person name="Iarovenko S."/>
            <person name="Subramanian E."/>
            <person name="Araus A.J."/>
            <person name="Petzold A."/>
            <person name="Susuki M."/>
            <person name="Suzuki K.-i.T."/>
            <person name="Hayashi T."/>
            <person name="Toyoda A."/>
            <person name="Oliveira C."/>
            <person name="Osipova E."/>
            <person name="Leigh N.D."/>
            <person name="Simon A."/>
            <person name="Yun M.H."/>
        </authorList>
    </citation>
    <scope>NUCLEOTIDE SEQUENCE</scope>
    <source>
        <strain evidence="2">20211129_DDA</strain>
        <tissue evidence="2">Liver</tissue>
    </source>
</reference>
<evidence type="ECO:0000313" key="3">
    <source>
        <dbReference type="Proteomes" id="UP001066276"/>
    </source>
</evidence>
<feature type="region of interest" description="Disordered" evidence="1">
    <location>
        <begin position="1"/>
        <end position="29"/>
    </location>
</feature>
<dbReference type="Proteomes" id="UP001066276">
    <property type="component" value="Chromosome 8"/>
</dbReference>
<dbReference type="EMBL" id="JANPWB010000012">
    <property type="protein sequence ID" value="KAJ1117231.1"/>
    <property type="molecule type" value="Genomic_DNA"/>
</dbReference>